<dbReference type="SUPFAM" id="SSF53822">
    <property type="entry name" value="Periplasmic binding protein-like I"/>
    <property type="match status" value="1"/>
</dbReference>
<dbReference type="Proteomes" id="UP000608579">
    <property type="component" value="Unassembled WGS sequence"/>
</dbReference>
<evidence type="ECO:0000313" key="8">
    <source>
        <dbReference type="Proteomes" id="UP000608579"/>
    </source>
</evidence>
<evidence type="ECO:0000256" key="3">
    <source>
        <dbReference type="ARBA" id="ARBA00022989"/>
    </source>
</evidence>
<keyword evidence="3 5" id="KW-1133">Transmembrane helix</keyword>
<evidence type="ECO:0000256" key="4">
    <source>
        <dbReference type="ARBA" id="ARBA00023136"/>
    </source>
</evidence>
<feature type="transmembrane region" description="Helical" evidence="5">
    <location>
        <begin position="23"/>
        <end position="50"/>
    </location>
</feature>
<sequence>MLQTTLKLNKYERGYKEMKDGRIYGLSTAVAAAGIVVALILGVVIGAFAIPGPAAVPEVVTTTVFQTVTKTVGEEGAVTITTTVRETVTQTVERTVTQAAGGLPDEIVIGALLPLTGSLASYGENSRVAIELAVQDVNAWLEASGLPYRVRVEVEDTETKPDVALQKLQTMAAKGIKIFIGPQTSAEVRNLKGFADSNKLLLVSQSSTAPELAIPDDFIFRFCPDDTIQSKAIAKVIQQDGIKYVVPIWRGDAWGDGLDKATKDALEALGIEVDEGIRYSPEDVERKGFTAEPSLLADKVQAAVDQYGADAVGVLVISFAEIVDLFVKAADFEVLRQVRWYGSDGTALLDELLREPVAAQFAIDTAFINPIFAATRSEKFEDVVARIKAQIGREPDTYALAAYDEVWVLVETILMAGAYDAEAVKSLLPIVARNTFGATGWIILNEAGDRATADYDLWRVVQEGGEFRWERVGVYVAAGDTVNIF</sequence>
<name>A0A833ED63_CALS0</name>
<organism evidence="7 8">
    <name type="scientific">Caldiarchaeum subterraneum</name>
    <dbReference type="NCBI Taxonomy" id="311458"/>
    <lineage>
        <taxon>Archaea</taxon>
        <taxon>Nitrososphaerota</taxon>
        <taxon>Candidatus Caldarchaeales</taxon>
        <taxon>Candidatus Caldarchaeaceae</taxon>
        <taxon>Candidatus Caldarchaeum</taxon>
    </lineage>
</organism>
<protein>
    <submittedName>
        <fullName evidence="7">ABC transporter substrate-binding protein</fullName>
    </submittedName>
</protein>
<accession>A0A833ED63</accession>
<dbReference type="PANTHER" id="PTHR30483">
    <property type="entry name" value="LEUCINE-SPECIFIC-BINDING PROTEIN"/>
    <property type="match status" value="1"/>
</dbReference>
<keyword evidence="2 5" id="KW-0812">Transmembrane</keyword>
<dbReference type="InterPro" id="IPR001828">
    <property type="entry name" value="ANF_lig-bd_rcpt"/>
</dbReference>
<comment type="subcellular location">
    <subcellularLocation>
        <location evidence="1">Membrane</location>
    </subcellularLocation>
</comment>
<gene>
    <name evidence="7" type="ORF">EYH45_08090</name>
</gene>
<dbReference type="AlphaFoldDB" id="A0A833ED63"/>
<dbReference type="InterPro" id="IPR051010">
    <property type="entry name" value="BCAA_transport"/>
</dbReference>
<comment type="caution">
    <text evidence="7">The sequence shown here is derived from an EMBL/GenBank/DDBJ whole genome shotgun (WGS) entry which is preliminary data.</text>
</comment>
<evidence type="ECO:0000256" key="5">
    <source>
        <dbReference type="SAM" id="Phobius"/>
    </source>
</evidence>
<evidence type="ECO:0000256" key="2">
    <source>
        <dbReference type="ARBA" id="ARBA00022692"/>
    </source>
</evidence>
<dbReference type="Gene3D" id="3.40.50.2300">
    <property type="match status" value="2"/>
</dbReference>
<keyword evidence="4 5" id="KW-0472">Membrane</keyword>
<evidence type="ECO:0000256" key="1">
    <source>
        <dbReference type="ARBA" id="ARBA00004370"/>
    </source>
</evidence>
<reference evidence="7" key="1">
    <citation type="journal article" date="2020" name="ISME J.">
        <title>Gammaproteobacteria mediating utilization of methyl-, sulfur- and petroleum organic compounds in deep ocean hydrothermal plumes.</title>
        <authorList>
            <person name="Zhou Z."/>
            <person name="Liu Y."/>
            <person name="Pan J."/>
            <person name="Cron B.R."/>
            <person name="Toner B.M."/>
            <person name="Anantharaman K."/>
            <person name="Breier J.A."/>
            <person name="Dick G.J."/>
            <person name="Li M."/>
        </authorList>
    </citation>
    <scope>NUCLEOTIDE SEQUENCE</scope>
    <source>
        <strain evidence="7">SZUA-1515</strain>
    </source>
</reference>
<dbReference type="Pfam" id="PF01094">
    <property type="entry name" value="ANF_receptor"/>
    <property type="match status" value="1"/>
</dbReference>
<dbReference type="PANTHER" id="PTHR30483:SF40">
    <property type="entry name" value="HISTIDINE KINASE"/>
    <property type="match status" value="1"/>
</dbReference>
<evidence type="ECO:0000259" key="6">
    <source>
        <dbReference type="Pfam" id="PF01094"/>
    </source>
</evidence>
<feature type="domain" description="Receptor ligand binding region" evidence="6">
    <location>
        <begin position="127"/>
        <end position="461"/>
    </location>
</feature>
<dbReference type="InterPro" id="IPR028082">
    <property type="entry name" value="Peripla_BP_I"/>
</dbReference>
<dbReference type="EMBL" id="DQVM01000162">
    <property type="protein sequence ID" value="HIQ30500.1"/>
    <property type="molecule type" value="Genomic_DNA"/>
</dbReference>
<evidence type="ECO:0000313" key="7">
    <source>
        <dbReference type="EMBL" id="HIQ30500.1"/>
    </source>
</evidence>
<proteinExistence type="predicted"/>
<dbReference type="GO" id="GO:0016020">
    <property type="term" value="C:membrane"/>
    <property type="evidence" value="ECO:0007669"/>
    <property type="project" value="UniProtKB-SubCell"/>
</dbReference>